<proteinExistence type="predicted"/>
<evidence type="ECO:0000313" key="1">
    <source>
        <dbReference type="EMBL" id="KAG7156916.1"/>
    </source>
</evidence>
<evidence type="ECO:0000313" key="2">
    <source>
        <dbReference type="Proteomes" id="UP000747542"/>
    </source>
</evidence>
<dbReference type="Proteomes" id="UP000747542">
    <property type="component" value="Unassembled WGS sequence"/>
</dbReference>
<organism evidence="1 2">
    <name type="scientific">Homarus americanus</name>
    <name type="common">American lobster</name>
    <dbReference type="NCBI Taxonomy" id="6706"/>
    <lineage>
        <taxon>Eukaryota</taxon>
        <taxon>Metazoa</taxon>
        <taxon>Ecdysozoa</taxon>
        <taxon>Arthropoda</taxon>
        <taxon>Crustacea</taxon>
        <taxon>Multicrustacea</taxon>
        <taxon>Malacostraca</taxon>
        <taxon>Eumalacostraca</taxon>
        <taxon>Eucarida</taxon>
        <taxon>Decapoda</taxon>
        <taxon>Pleocyemata</taxon>
        <taxon>Astacidea</taxon>
        <taxon>Nephropoidea</taxon>
        <taxon>Nephropidae</taxon>
        <taxon>Homarus</taxon>
    </lineage>
</organism>
<dbReference type="AlphaFoldDB" id="A0A8J5JGU2"/>
<dbReference type="EMBL" id="JAHLQT010038275">
    <property type="protein sequence ID" value="KAG7156916.1"/>
    <property type="molecule type" value="Genomic_DNA"/>
</dbReference>
<gene>
    <name evidence="1" type="ORF">Hamer_G015842</name>
</gene>
<name>A0A8J5JGU2_HOMAM</name>
<protein>
    <submittedName>
        <fullName evidence="1">Uncharacterized protein</fullName>
    </submittedName>
</protein>
<keyword evidence="2" id="KW-1185">Reference proteome</keyword>
<sequence length="30" mass="3359">MTTKVILLALLLTISLINGRGVMKQARYIK</sequence>
<reference evidence="1" key="1">
    <citation type="journal article" date="2021" name="Sci. Adv.">
        <title>The American lobster genome reveals insights on longevity, neural, and immune adaptations.</title>
        <authorList>
            <person name="Polinski J.M."/>
            <person name="Zimin A.V."/>
            <person name="Clark K.F."/>
            <person name="Kohn A.B."/>
            <person name="Sadowski N."/>
            <person name="Timp W."/>
            <person name="Ptitsyn A."/>
            <person name="Khanna P."/>
            <person name="Romanova D.Y."/>
            <person name="Williams P."/>
            <person name="Greenwood S.J."/>
            <person name="Moroz L.L."/>
            <person name="Walt D.R."/>
            <person name="Bodnar A.G."/>
        </authorList>
    </citation>
    <scope>NUCLEOTIDE SEQUENCE</scope>
    <source>
        <strain evidence="1">GMGI-L3</strain>
    </source>
</reference>
<comment type="caution">
    <text evidence="1">The sequence shown here is derived from an EMBL/GenBank/DDBJ whole genome shotgun (WGS) entry which is preliminary data.</text>
</comment>
<accession>A0A8J5JGU2</accession>